<dbReference type="RefSeq" id="XP_026612199.1">
    <property type="nucleotide sequence ID" value="XM_026757558.1"/>
</dbReference>
<dbReference type="InterPro" id="IPR022698">
    <property type="entry name" value="OrsD"/>
</dbReference>
<dbReference type="OrthoDB" id="4493315at2759"/>
<feature type="domain" description="C2H2-type" evidence="3">
    <location>
        <begin position="88"/>
        <end position="116"/>
    </location>
</feature>
<keyword evidence="1" id="KW-0863">Zinc-finger</keyword>
<evidence type="ECO:0000256" key="2">
    <source>
        <dbReference type="SAM" id="MobiDB-lite"/>
    </source>
</evidence>
<evidence type="ECO:0000313" key="5">
    <source>
        <dbReference type="Proteomes" id="UP000215305"/>
    </source>
</evidence>
<dbReference type="EMBL" id="NKHU02000186">
    <property type="protein sequence ID" value="RHZ49046.1"/>
    <property type="molecule type" value="Genomic_DNA"/>
</dbReference>
<sequence length="1498" mass="169415">MDLFIYNPTYEVWICTARQCQYAVSPQTLLTHLRVHHRSHATVATVALREAALTEMLKRPWIDPTKRSCVIPSPADPPIPGLPVYQGHGCPHCSYVARTTETIQKHHRETHRDLEPPCGRGRKPQWQAKASWRLANRVVSCQRLFPNKHGSQFFEVTCAATPPSKQALRATVSMTSAERIRACVDQALREGQAAAEIEDGQVPAIDPHPTAVSPWLELTRWPEYLRGQDQAAVALLGCLPDPAMELVLLQFSASIKRLIDQAYQVIKDGRLNEFNQIQINTFFRKPSVWNRPIQIHLRPATYHRYCQMEEHAQQLLDLQGQDQPVLQGKVQKQLDQACLALSIALLDHPLQGDLFDSTLVGFLAVLGVDPARQTFRDPYSYTSYLSGLVKMAQMLVALQAVRLAETGQVTHPADALDEMRERFLLYRMSMQGFRQFIASQVQLAQAELTQLFLLHEEEVQEEALPTQGERWLLDRVLGADWLREEFMEIHQIGQRDEVLWQEGPVDQYLQQVDRFLQRLLLLVHVTGGQPGRATELLTLTHSNTKHGRHRSNFIEHGLVSTVTTYHKGYSISNSTKIIHRYLPKAVSELVVYYLWLILPFCQSLQRLARGQRGTASPYLWPAGEGTWGSDRLRKILQQEAKTHLQTLSYRHAAIAISRVHLKCGGFKQDYSGTDNAAFNEQASHGSWIAGMRFFPLRTGSHYIQVRSPTTVPREPYTPAPANQTQAGVDEVMSAWEQAQAKADEVIQAGEITDANPWLRMTGWADYLQGIQANDLLACVAAPEEDTMDATEQGVQVIWDTMEQVARKSQQTVQHCGQAIWVEAVRSEKGQTPYRPLLAYMDEAAIQKHVHPWQQILAFIARTQAPHDWTSPKYGMTGQQRKKWQQLWQLAGQGPRSSPDPMDPRTDAPQREAWAMTDIKKACLEFCIELLNQCYRSHEYKSALVCAMAVLGQGETGWRDPESYPPILSRVIKIARFMVVQKALWMDPDLWQIIQTWEKKDQSAEWVLASADDTLGDIDEGYDSEDAMAPRSSPPTSSIHSDDPLPTVDMHRQGYRPFQEQVTWMMHYPGHVMWMGDDQLLYQQIAFTIGDFRGFIHGLVTAAQEILGQLCMQDYDQMPPIPWTALYDDPSQSQPGWNFLQDARTQWPVDGSRWMINQVRAEPAMQQQFMRGSQFHPPAIQQYWQRVAQFKEKLAIMVHVTAGQPARAPELLSIQHTNTANSMRRNIYMEDGMVTFATAYHKGFHATNDVKIIHRYVPREVGELVIWYIWLVMPFINQLSAWQASQTQTTQTTPTSEATEANPMGQTARTAQTVPITHHSAWLWGPNPGTGREWSSERFREALKRETRTQLGTAIHIAAYRDITIAISRRFLRPSTAFPHNIQEANPAPAAMDADAEEGMDMEQWIGHITDLQAAHSSHVAGMVYARDPPRAPAAGDYTSTEHHTASKSTAPSAGRDSTGAPITGTGAHGRDPLLAGPVKDLLLLQYHPPIYRGGRLVL</sequence>
<keyword evidence="1" id="KW-0479">Metal-binding</keyword>
<organism evidence="4 5">
    <name type="scientific">Aspergillus thermomutatus</name>
    <name type="common">Neosartorya pseudofischeri</name>
    <dbReference type="NCBI Taxonomy" id="41047"/>
    <lineage>
        <taxon>Eukaryota</taxon>
        <taxon>Fungi</taxon>
        <taxon>Dikarya</taxon>
        <taxon>Ascomycota</taxon>
        <taxon>Pezizomycotina</taxon>
        <taxon>Eurotiomycetes</taxon>
        <taxon>Eurotiomycetidae</taxon>
        <taxon>Eurotiales</taxon>
        <taxon>Aspergillaceae</taxon>
        <taxon>Aspergillus</taxon>
        <taxon>Aspergillus subgen. Fumigati</taxon>
    </lineage>
</organism>
<evidence type="ECO:0000259" key="3">
    <source>
        <dbReference type="PROSITE" id="PS50157"/>
    </source>
</evidence>
<dbReference type="GeneID" id="38125913"/>
<accession>A0A397GHW5</accession>
<protein>
    <recommendedName>
        <fullName evidence="3">C2H2-type domain-containing protein</fullName>
    </recommendedName>
</protein>
<dbReference type="Proteomes" id="UP000215305">
    <property type="component" value="Unassembled WGS sequence"/>
</dbReference>
<dbReference type="Pfam" id="PF12013">
    <property type="entry name" value="OrsD"/>
    <property type="match status" value="1"/>
</dbReference>
<reference evidence="4" key="1">
    <citation type="submission" date="2018-08" db="EMBL/GenBank/DDBJ databases">
        <title>Draft genome sequence of azole-resistant Aspergillus thermomutatus (Neosartorya pseudofischeri) strain HMR AF 39, isolated from a human nasal aspirate.</title>
        <authorList>
            <person name="Parent-Michaud M."/>
            <person name="Dufresne P.J."/>
            <person name="Fournier E."/>
            <person name="Martineau C."/>
            <person name="Moreira S."/>
            <person name="Perkins V."/>
            <person name="De Repentigny L."/>
            <person name="Dufresne S.F."/>
        </authorList>
    </citation>
    <scope>NUCLEOTIDE SEQUENCE [LARGE SCALE GENOMIC DNA]</scope>
    <source>
        <strain evidence="4">HMR AF 39</strain>
    </source>
</reference>
<dbReference type="SMART" id="SM00355">
    <property type="entry name" value="ZnF_C2H2"/>
    <property type="match status" value="2"/>
</dbReference>
<dbReference type="GO" id="GO:0008270">
    <property type="term" value="F:zinc ion binding"/>
    <property type="evidence" value="ECO:0007669"/>
    <property type="project" value="UniProtKB-KW"/>
</dbReference>
<name>A0A397GHW5_ASPTH</name>
<keyword evidence="1" id="KW-0862">Zinc</keyword>
<feature type="compositionally biased region" description="Low complexity" evidence="2">
    <location>
        <begin position="1286"/>
        <end position="1300"/>
    </location>
</feature>
<keyword evidence="5" id="KW-1185">Reference proteome</keyword>
<feature type="region of interest" description="Disordered" evidence="2">
    <location>
        <begin position="1018"/>
        <end position="1044"/>
    </location>
</feature>
<comment type="caution">
    <text evidence="4">The sequence shown here is derived from an EMBL/GenBank/DDBJ whole genome shotgun (WGS) entry which is preliminary data.</text>
</comment>
<proteinExistence type="predicted"/>
<dbReference type="InterPro" id="IPR013087">
    <property type="entry name" value="Znf_C2H2_type"/>
</dbReference>
<evidence type="ECO:0000313" key="4">
    <source>
        <dbReference type="EMBL" id="RHZ49046.1"/>
    </source>
</evidence>
<dbReference type="PROSITE" id="PS50157">
    <property type="entry name" value="ZINC_FINGER_C2H2_2"/>
    <property type="match status" value="1"/>
</dbReference>
<feature type="region of interest" description="Disordered" evidence="2">
    <location>
        <begin position="1286"/>
        <end position="1311"/>
    </location>
</feature>
<feature type="region of interest" description="Disordered" evidence="2">
    <location>
        <begin position="1430"/>
        <end position="1471"/>
    </location>
</feature>
<dbReference type="STRING" id="41047.A0A397GHW5"/>
<gene>
    <name evidence="4" type="ORF">CDV56_103939</name>
</gene>
<dbReference type="VEuPathDB" id="FungiDB:CDV56_103939"/>
<evidence type="ECO:0000256" key="1">
    <source>
        <dbReference type="PROSITE-ProRule" id="PRU00042"/>
    </source>
</evidence>